<proteinExistence type="predicted"/>
<protein>
    <submittedName>
        <fullName evidence="2">Uncharacterized protein</fullName>
    </submittedName>
</protein>
<sequence>MAINDKKLDEPERKKSRISGKRFFSNIKRAVYETCDEAIDKASVEAFHRDASKFGTEPHTNKTPRLSTLPEQQANHSCVPSMQISNDGNMNCDDAISIASAEAFQRTTLKPLVHAEKEHRLPMRSKQGYCSCGLASQKIDEEQSCADAVNTTSDRAHSRA</sequence>
<evidence type="ECO:0000256" key="1">
    <source>
        <dbReference type="SAM" id="MobiDB-lite"/>
    </source>
</evidence>
<feature type="region of interest" description="Disordered" evidence="1">
    <location>
        <begin position="53"/>
        <end position="73"/>
    </location>
</feature>
<dbReference type="EMBL" id="MU006784">
    <property type="protein sequence ID" value="KAF2640551.1"/>
    <property type="molecule type" value="Genomic_DNA"/>
</dbReference>
<reference evidence="2" key="1">
    <citation type="journal article" date="2020" name="Stud. Mycol.">
        <title>101 Dothideomycetes genomes: a test case for predicting lifestyles and emergence of pathogens.</title>
        <authorList>
            <person name="Haridas S."/>
            <person name="Albert R."/>
            <person name="Binder M."/>
            <person name="Bloem J."/>
            <person name="Labutti K."/>
            <person name="Salamov A."/>
            <person name="Andreopoulos B."/>
            <person name="Baker S."/>
            <person name="Barry K."/>
            <person name="Bills G."/>
            <person name="Bluhm B."/>
            <person name="Cannon C."/>
            <person name="Castanera R."/>
            <person name="Culley D."/>
            <person name="Daum C."/>
            <person name="Ezra D."/>
            <person name="Gonzalez J."/>
            <person name="Henrissat B."/>
            <person name="Kuo A."/>
            <person name="Liang C."/>
            <person name="Lipzen A."/>
            <person name="Lutzoni F."/>
            <person name="Magnuson J."/>
            <person name="Mondo S."/>
            <person name="Nolan M."/>
            <person name="Ohm R."/>
            <person name="Pangilinan J."/>
            <person name="Park H.-J."/>
            <person name="Ramirez L."/>
            <person name="Alfaro M."/>
            <person name="Sun H."/>
            <person name="Tritt A."/>
            <person name="Yoshinaga Y."/>
            <person name="Zwiers L.-H."/>
            <person name="Turgeon B."/>
            <person name="Goodwin S."/>
            <person name="Spatafora J."/>
            <person name="Crous P."/>
            <person name="Grigoriev I."/>
        </authorList>
    </citation>
    <scope>NUCLEOTIDE SEQUENCE</scope>
    <source>
        <strain evidence="2">CBS 473.64</strain>
    </source>
</reference>
<organism evidence="2 3">
    <name type="scientific">Massarina eburnea CBS 473.64</name>
    <dbReference type="NCBI Taxonomy" id="1395130"/>
    <lineage>
        <taxon>Eukaryota</taxon>
        <taxon>Fungi</taxon>
        <taxon>Dikarya</taxon>
        <taxon>Ascomycota</taxon>
        <taxon>Pezizomycotina</taxon>
        <taxon>Dothideomycetes</taxon>
        <taxon>Pleosporomycetidae</taxon>
        <taxon>Pleosporales</taxon>
        <taxon>Massarineae</taxon>
        <taxon>Massarinaceae</taxon>
        <taxon>Massarina</taxon>
    </lineage>
</organism>
<evidence type="ECO:0000313" key="2">
    <source>
        <dbReference type="EMBL" id="KAF2640551.1"/>
    </source>
</evidence>
<dbReference type="Proteomes" id="UP000799753">
    <property type="component" value="Unassembled WGS sequence"/>
</dbReference>
<feature type="compositionally biased region" description="Polar residues" evidence="1">
    <location>
        <begin position="61"/>
        <end position="73"/>
    </location>
</feature>
<keyword evidence="3" id="KW-1185">Reference proteome</keyword>
<accession>A0A6A6S0G7</accession>
<gene>
    <name evidence="2" type="ORF">P280DRAFT_543260</name>
</gene>
<dbReference type="AlphaFoldDB" id="A0A6A6S0G7"/>
<evidence type="ECO:0000313" key="3">
    <source>
        <dbReference type="Proteomes" id="UP000799753"/>
    </source>
</evidence>
<name>A0A6A6S0G7_9PLEO</name>